<evidence type="ECO:0000256" key="6">
    <source>
        <dbReference type="ARBA" id="ARBA00022723"/>
    </source>
</evidence>
<dbReference type="PRINTS" id="PR00983">
    <property type="entry name" value="TRNASYNTHCYS"/>
</dbReference>
<keyword evidence="7 12" id="KW-0547">Nucleotide-binding</keyword>
<dbReference type="Gene3D" id="1.20.120.1910">
    <property type="entry name" value="Cysteine-tRNA ligase, C-terminal anti-codon recognition domain"/>
    <property type="match status" value="1"/>
</dbReference>
<feature type="binding site" evidence="12">
    <location>
        <position position="238"/>
    </location>
    <ligand>
        <name>Zn(2+)</name>
        <dbReference type="ChEBI" id="CHEBI:29105"/>
    </ligand>
</feature>
<comment type="subcellular location">
    <subcellularLocation>
        <location evidence="1 12">Cytoplasm</location>
    </subcellularLocation>
</comment>
<evidence type="ECO:0000256" key="10">
    <source>
        <dbReference type="ARBA" id="ARBA00022917"/>
    </source>
</evidence>
<dbReference type="AlphaFoldDB" id="A0A1H9ZPD6"/>
<dbReference type="InterPro" id="IPR015803">
    <property type="entry name" value="Cys-tRNA-ligase"/>
</dbReference>
<evidence type="ECO:0000256" key="1">
    <source>
        <dbReference type="ARBA" id="ARBA00004496"/>
    </source>
</evidence>
<dbReference type="PANTHER" id="PTHR10890:SF3">
    <property type="entry name" value="CYSTEINE--TRNA LIGASE, CYTOPLASMIC"/>
    <property type="match status" value="1"/>
</dbReference>
<dbReference type="Proteomes" id="UP000199308">
    <property type="component" value="Unassembled WGS sequence"/>
</dbReference>
<dbReference type="HAMAP" id="MF_00041">
    <property type="entry name" value="Cys_tRNA_synth"/>
    <property type="match status" value="1"/>
</dbReference>
<evidence type="ECO:0000256" key="5">
    <source>
        <dbReference type="ARBA" id="ARBA00022598"/>
    </source>
</evidence>
<keyword evidence="10 12" id="KW-0648">Protein biosynthesis</keyword>
<dbReference type="GO" id="GO:0004817">
    <property type="term" value="F:cysteine-tRNA ligase activity"/>
    <property type="evidence" value="ECO:0007669"/>
    <property type="project" value="UniProtKB-UniRule"/>
</dbReference>
<name>A0A1H9ZPD6_THASX</name>
<dbReference type="SUPFAM" id="SSF47323">
    <property type="entry name" value="Anticodon-binding domain of a subclass of class I aminoacyl-tRNA synthetases"/>
    <property type="match status" value="1"/>
</dbReference>
<comment type="catalytic activity">
    <reaction evidence="12">
        <text>tRNA(Cys) + L-cysteine + ATP = L-cysteinyl-tRNA(Cys) + AMP + diphosphate</text>
        <dbReference type="Rhea" id="RHEA:17773"/>
        <dbReference type="Rhea" id="RHEA-COMP:9661"/>
        <dbReference type="Rhea" id="RHEA-COMP:9679"/>
        <dbReference type="ChEBI" id="CHEBI:30616"/>
        <dbReference type="ChEBI" id="CHEBI:33019"/>
        <dbReference type="ChEBI" id="CHEBI:35235"/>
        <dbReference type="ChEBI" id="CHEBI:78442"/>
        <dbReference type="ChEBI" id="CHEBI:78517"/>
        <dbReference type="ChEBI" id="CHEBI:456215"/>
        <dbReference type="EC" id="6.1.1.16"/>
    </reaction>
</comment>
<dbReference type="OrthoDB" id="9815130at2"/>
<keyword evidence="4 12" id="KW-0963">Cytoplasm</keyword>
<comment type="subunit">
    <text evidence="3 12">Monomer.</text>
</comment>
<feature type="binding site" evidence="12">
    <location>
        <position position="28"/>
    </location>
    <ligand>
        <name>Zn(2+)</name>
        <dbReference type="ChEBI" id="CHEBI:29105"/>
    </ligand>
</feature>
<dbReference type="InterPro" id="IPR014729">
    <property type="entry name" value="Rossmann-like_a/b/a_fold"/>
</dbReference>
<dbReference type="EC" id="6.1.1.16" evidence="12"/>
<evidence type="ECO:0000256" key="12">
    <source>
        <dbReference type="HAMAP-Rule" id="MF_00041"/>
    </source>
</evidence>
<evidence type="ECO:0000259" key="13">
    <source>
        <dbReference type="SMART" id="SM00840"/>
    </source>
</evidence>
<dbReference type="Pfam" id="PF23493">
    <property type="entry name" value="CysS_C"/>
    <property type="match status" value="1"/>
</dbReference>
<evidence type="ECO:0000313" key="15">
    <source>
        <dbReference type="Proteomes" id="UP000199308"/>
    </source>
</evidence>
<accession>A0A1H9ZPD6</accession>
<dbReference type="SUPFAM" id="SSF52374">
    <property type="entry name" value="Nucleotidylyl transferase"/>
    <property type="match status" value="1"/>
</dbReference>
<feature type="binding site" evidence="12">
    <location>
        <position position="269"/>
    </location>
    <ligand>
        <name>ATP</name>
        <dbReference type="ChEBI" id="CHEBI:30616"/>
    </ligand>
</feature>
<dbReference type="InterPro" id="IPR009080">
    <property type="entry name" value="tRNAsynth_Ia_anticodon-bd"/>
</dbReference>
<feature type="short sequence motif" description="'HIGH' region" evidence="12">
    <location>
        <begin position="30"/>
        <end position="40"/>
    </location>
</feature>
<keyword evidence="11 12" id="KW-0030">Aminoacyl-tRNA synthetase</keyword>
<feature type="short sequence motif" description="'KMSKS' region" evidence="12">
    <location>
        <begin position="266"/>
        <end position="270"/>
    </location>
</feature>
<dbReference type="GO" id="GO:0008270">
    <property type="term" value="F:zinc ion binding"/>
    <property type="evidence" value="ECO:0007669"/>
    <property type="project" value="UniProtKB-UniRule"/>
</dbReference>
<comment type="similarity">
    <text evidence="2 12">Belongs to the class-I aminoacyl-tRNA synthetase family.</text>
</comment>
<dbReference type="GO" id="GO:0006423">
    <property type="term" value="P:cysteinyl-tRNA aminoacylation"/>
    <property type="evidence" value="ECO:0007669"/>
    <property type="project" value="UniProtKB-UniRule"/>
</dbReference>
<protein>
    <recommendedName>
        <fullName evidence="12">Cysteine--tRNA ligase</fullName>
        <ecNumber evidence="12">6.1.1.16</ecNumber>
    </recommendedName>
    <alternativeName>
        <fullName evidence="12">Cysteinyl-tRNA synthetase</fullName>
        <shortName evidence="12">CysRS</shortName>
    </alternativeName>
</protein>
<organism evidence="14 15">
    <name type="scientific">Thalassotalea agarivorans</name>
    <name type="common">Thalassomonas agarivorans</name>
    <dbReference type="NCBI Taxonomy" id="349064"/>
    <lineage>
        <taxon>Bacteria</taxon>
        <taxon>Pseudomonadati</taxon>
        <taxon>Pseudomonadota</taxon>
        <taxon>Gammaproteobacteria</taxon>
        <taxon>Alteromonadales</taxon>
        <taxon>Colwelliaceae</taxon>
        <taxon>Thalassotalea</taxon>
    </lineage>
</organism>
<dbReference type="RefSeq" id="WP_093327462.1">
    <property type="nucleotide sequence ID" value="NZ_AP027363.1"/>
</dbReference>
<dbReference type="InterPro" id="IPR024909">
    <property type="entry name" value="Cys-tRNA/MSH_ligase"/>
</dbReference>
<reference evidence="14 15" key="1">
    <citation type="submission" date="2016-10" db="EMBL/GenBank/DDBJ databases">
        <authorList>
            <person name="de Groot N.N."/>
        </authorList>
    </citation>
    <scope>NUCLEOTIDE SEQUENCE [LARGE SCALE GENOMIC DNA]</scope>
    <source>
        <strain evidence="14 15">DSM 19706</strain>
    </source>
</reference>
<dbReference type="GO" id="GO:0005829">
    <property type="term" value="C:cytosol"/>
    <property type="evidence" value="ECO:0007669"/>
    <property type="project" value="TreeGrafter"/>
</dbReference>
<dbReference type="InterPro" id="IPR015273">
    <property type="entry name" value="Cys-tRNA-synt_Ia_DALR"/>
</dbReference>
<dbReference type="GO" id="GO:0005524">
    <property type="term" value="F:ATP binding"/>
    <property type="evidence" value="ECO:0007669"/>
    <property type="project" value="UniProtKB-UniRule"/>
</dbReference>
<dbReference type="PANTHER" id="PTHR10890">
    <property type="entry name" value="CYSTEINYL-TRNA SYNTHETASE"/>
    <property type="match status" value="1"/>
</dbReference>
<keyword evidence="9 12" id="KW-0067">ATP-binding</keyword>
<evidence type="ECO:0000256" key="2">
    <source>
        <dbReference type="ARBA" id="ARBA00005594"/>
    </source>
</evidence>
<dbReference type="Gene3D" id="3.40.50.620">
    <property type="entry name" value="HUPs"/>
    <property type="match status" value="1"/>
</dbReference>
<keyword evidence="15" id="KW-1185">Reference proteome</keyword>
<proteinExistence type="inferred from homology"/>
<evidence type="ECO:0000256" key="9">
    <source>
        <dbReference type="ARBA" id="ARBA00022840"/>
    </source>
</evidence>
<dbReference type="STRING" id="349064.SAMN05660429_00534"/>
<feature type="domain" description="Cysteinyl-tRNA synthetase class Ia DALR" evidence="13">
    <location>
        <begin position="343"/>
        <end position="405"/>
    </location>
</feature>
<dbReference type="CDD" id="cd00672">
    <property type="entry name" value="CysRS_core"/>
    <property type="match status" value="1"/>
</dbReference>
<dbReference type="CDD" id="cd07963">
    <property type="entry name" value="Anticodon_Ia_Cys"/>
    <property type="match status" value="1"/>
</dbReference>
<comment type="cofactor">
    <cofactor evidence="12">
        <name>Zn(2+)</name>
        <dbReference type="ChEBI" id="CHEBI:29105"/>
    </cofactor>
    <text evidence="12">Binds 1 zinc ion per subunit.</text>
</comment>
<feature type="binding site" evidence="12">
    <location>
        <position position="234"/>
    </location>
    <ligand>
        <name>Zn(2+)</name>
        <dbReference type="ChEBI" id="CHEBI:29105"/>
    </ligand>
</feature>
<evidence type="ECO:0000256" key="7">
    <source>
        <dbReference type="ARBA" id="ARBA00022741"/>
    </source>
</evidence>
<keyword evidence="8 12" id="KW-0862">Zinc</keyword>
<dbReference type="EMBL" id="FOHK01000002">
    <property type="protein sequence ID" value="SES83438.1"/>
    <property type="molecule type" value="Genomic_DNA"/>
</dbReference>
<dbReference type="Pfam" id="PF01406">
    <property type="entry name" value="tRNA-synt_1e"/>
    <property type="match status" value="1"/>
</dbReference>
<evidence type="ECO:0000256" key="11">
    <source>
        <dbReference type="ARBA" id="ARBA00023146"/>
    </source>
</evidence>
<dbReference type="SMART" id="SM00840">
    <property type="entry name" value="DALR_2"/>
    <property type="match status" value="1"/>
</dbReference>
<sequence>MLQIYNTLTRQKETFKPLVPGKVGLYVCGVTVYDLCHIGHARTYIGFDNIVRYMRFTGLDVNYVRNVTDVEDKIINRAAENNEDWLGLVDRNIDEMYKDFDALNLLRPDIEPRVTTHMQEIIDMIEQLVAKGNAYVATSGDVLFDVSSFEQYGQLSGQNLEQLQAGSRVEVDESKRNPLDFVLWKMAKPGEPSWSSPWGEGRPGWHIECSAMNAKELGAHFDIHGGGSDLSFPHHENEIAQSCCALDTPYVNYWIHTGMVQVDQEKMSKSLGNFFTIREVLEKYDAETTRFFLTSGHYRSQLNYSTDNLDQARASVERIYTALRDVDVPADFVLDKTHPAAEKFCQAMDDDFNTPEALAVLFELAKELNVAKQSDNQQDAITLAGTLKTLGGLLGILQQSPEAFLQGGGDEDEVAVIEALIAQRNQARADKNWALADEARDKLKAMNIVLEDSAGKTTWRKA</sequence>
<dbReference type="InterPro" id="IPR032678">
    <property type="entry name" value="tRNA-synt_1_cat_dom"/>
</dbReference>
<dbReference type="InterPro" id="IPR056411">
    <property type="entry name" value="CysS_C"/>
</dbReference>
<keyword evidence="5 12" id="KW-0436">Ligase</keyword>
<feature type="binding site" evidence="12">
    <location>
        <position position="209"/>
    </location>
    <ligand>
        <name>Zn(2+)</name>
        <dbReference type="ChEBI" id="CHEBI:29105"/>
    </ligand>
</feature>
<dbReference type="NCBIfam" id="TIGR00435">
    <property type="entry name" value="cysS"/>
    <property type="match status" value="1"/>
</dbReference>
<gene>
    <name evidence="12" type="primary">cysS</name>
    <name evidence="14" type="ORF">SAMN05660429_00534</name>
</gene>
<evidence type="ECO:0000313" key="14">
    <source>
        <dbReference type="EMBL" id="SES83438.1"/>
    </source>
</evidence>
<evidence type="ECO:0000256" key="3">
    <source>
        <dbReference type="ARBA" id="ARBA00011245"/>
    </source>
</evidence>
<dbReference type="Pfam" id="PF09190">
    <property type="entry name" value="DALR_2"/>
    <property type="match status" value="1"/>
</dbReference>
<evidence type="ECO:0000256" key="4">
    <source>
        <dbReference type="ARBA" id="ARBA00022490"/>
    </source>
</evidence>
<dbReference type="FunFam" id="3.40.50.620:FF:000009">
    <property type="entry name" value="Cysteine--tRNA ligase"/>
    <property type="match status" value="1"/>
</dbReference>
<evidence type="ECO:0000256" key="8">
    <source>
        <dbReference type="ARBA" id="ARBA00022833"/>
    </source>
</evidence>
<keyword evidence="6 12" id="KW-0479">Metal-binding</keyword>